<dbReference type="EMBL" id="JBEUWX010000002">
    <property type="protein sequence ID" value="MFA9949249.1"/>
    <property type="molecule type" value="Genomic_DNA"/>
</dbReference>
<dbReference type="Proteomes" id="UP001574673">
    <property type="component" value="Unassembled WGS sequence"/>
</dbReference>
<sequence>MQNAYDKDKRRDEILQEILKKSNGSLCVSAKQAAEIMNIAPQTLYNRHTHGTLAIRPIEGLRPRLQFDVFGIADALAEVESVGGGGERPRRGPPRKEERLAAHAAGMSVTEFRKHIRKHKKSVN</sequence>
<gene>
    <name evidence="1" type="ORF">ABCS64_02710</name>
</gene>
<reference evidence="2" key="1">
    <citation type="submission" date="2024-06" db="EMBL/GenBank/DDBJ databases">
        <title>Radixoralia hellwigii gen. nov., sp nov., isolated from a root canal in the human oral cavity.</title>
        <authorList>
            <person name="Bartsch S."/>
            <person name="Wittmer A."/>
            <person name="Schulz A.-K."/>
            <person name="Neumann-Schaal M."/>
            <person name="Wolf J."/>
            <person name="Gronow S."/>
            <person name="Tennert C."/>
            <person name="Haecker G."/>
            <person name="Cieplik F."/>
            <person name="Al-Ahmad A."/>
        </authorList>
    </citation>
    <scope>NUCLEOTIDE SEQUENCE [LARGE SCALE GENOMIC DNA]</scope>
    <source>
        <strain evidence="2">Wk13</strain>
    </source>
</reference>
<dbReference type="RefSeq" id="WP_418890394.1">
    <property type="nucleotide sequence ID" value="NZ_JBEUWX010000002.1"/>
</dbReference>
<comment type="caution">
    <text evidence="1">The sequence shown here is derived from an EMBL/GenBank/DDBJ whole genome shotgun (WGS) entry which is preliminary data.</text>
</comment>
<proteinExistence type="predicted"/>
<keyword evidence="2" id="KW-1185">Reference proteome</keyword>
<protein>
    <recommendedName>
        <fullName evidence="3">Helix-turn-helix domain-containing protein</fullName>
    </recommendedName>
</protein>
<organism evidence="1 2">
    <name type="scientific">Dentiradicibacter hellwigii</name>
    <dbReference type="NCBI Taxonomy" id="3149053"/>
    <lineage>
        <taxon>Bacteria</taxon>
        <taxon>Pseudomonadati</taxon>
        <taxon>Pseudomonadota</taxon>
        <taxon>Betaproteobacteria</taxon>
        <taxon>Rhodocyclales</taxon>
        <taxon>Rhodocyclaceae</taxon>
        <taxon>Dentiradicibacter</taxon>
    </lineage>
</organism>
<name>A0ABV4UC56_9RHOO</name>
<evidence type="ECO:0008006" key="3">
    <source>
        <dbReference type="Google" id="ProtNLM"/>
    </source>
</evidence>
<evidence type="ECO:0000313" key="1">
    <source>
        <dbReference type="EMBL" id="MFA9949249.1"/>
    </source>
</evidence>
<evidence type="ECO:0000313" key="2">
    <source>
        <dbReference type="Proteomes" id="UP001574673"/>
    </source>
</evidence>
<accession>A0ABV4UC56</accession>